<keyword evidence="3" id="KW-1185">Reference proteome</keyword>
<reference evidence="2 3" key="1">
    <citation type="submission" date="2014-06" db="EMBL/GenBank/DDBJ databases">
        <authorList>
            <consortium name="DOE Joint Genome Institute"/>
            <person name="Kuo A."/>
            <person name="Kohler A."/>
            <person name="Nagy L.G."/>
            <person name="Floudas D."/>
            <person name="Copeland A."/>
            <person name="Barry K.W."/>
            <person name="Cichocki N."/>
            <person name="Veneault-Fourrey C."/>
            <person name="LaButti K."/>
            <person name="Lindquist E.A."/>
            <person name="Lipzen A."/>
            <person name="Lundell T."/>
            <person name="Morin E."/>
            <person name="Murat C."/>
            <person name="Sun H."/>
            <person name="Tunlid A."/>
            <person name="Henrissat B."/>
            <person name="Grigoriev I.V."/>
            <person name="Hibbett D.S."/>
            <person name="Martin F."/>
            <person name="Nordberg H.P."/>
            <person name="Cantor M.N."/>
            <person name="Hua S.X."/>
        </authorList>
    </citation>
    <scope>NUCLEOTIDE SEQUENCE [LARGE SCALE GENOMIC DNA]</scope>
    <source>
        <strain evidence="2 3">ATCC 200175</strain>
    </source>
</reference>
<gene>
    <name evidence="2" type="ORF">PAXINDRAFT_171297</name>
</gene>
<dbReference type="EMBL" id="KN819366">
    <property type="protein sequence ID" value="KIJ12296.1"/>
    <property type="molecule type" value="Genomic_DNA"/>
</dbReference>
<dbReference type="AlphaFoldDB" id="A0A0C9TYD8"/>
<dbReference type="SUPFAM" id="SSF52047">
    <property type="entry name" value="RNI-like"/>
    <property type="match status" value="1"/>
</dbReference>
<organism evidence="2 3">
    <name type="scientific">Paxillus involutus ATCC 200175</name>
    <dbReference type="NCBI Taxonomy" id="664439"/>
    <lineage>
        <taxon>Eukaryota</taxon>
        <taxon>Fungi</taxon>
        <taxon>Dikarya</taxon>
        <taxon>Basidiomycota</taxon>
        <taxon>Agaricomycotina</taxon>
        <taxon>Agaricomycetes</taxon>
        <taxon>Agaricomycetidae</taxon>
        <taxon>Boletales</taxon>
        <taxon>Paxilineae</taxon>
        <taxon>Paxillaceae</taxon>
        <taxon>Paxillus</taxon>
    </lineage>
</organism>
<evidence type="ECO:0000259" key="1">
    <source>
        <dbReference type="Pfam" id="PF12937"/>
    </source>
</evidence>
<reference evidence="3" key="2">
    <citation type="submission" date="2015-01" db="EMBL/GenBank/DDBJ databases">
        <title>Evolutionary Origins and Diversification of the Mycorrhizal Mutualists.</title>
        <authorList>
            <consortium name="DOE Joint Genome Institute"/>
            <consortium name="Mycorrhizal Genomics Consortium"/>
            <person name="Kohler A."/>
            <person name="Kuo A."/>
            <person name="Nagy L.G."/>
            <person name="Floudas D."/>
            <person name="Copeland A."/>
            <person name="Barry K.W."/>
            <person name="Cichocki N."/>
            <person name="Veneault-Fourrey C."/>
            <person name="LaButti K."/>
            <person name="Lindquist E.A."/>
            <person name="Lipzen A."/>
            <person name="Lundell T."/>
            <person name="Morin E."/>
            <person name="Murat C."/>
            <person name="Riley R."/>
            <person name="Ohm R."/>
            <person name="Sun H."/>
            <person name="Tunlid A."/>
            <person name="Henrissat B."/>
            <person name="Grigoriev I.V."/>
            <person name="Hibbett D.S."/>
            <person name="Martin F."/>
        </authorList>
    </citation>
    <scope>NUCLEOTIDE SEQUENCE [LARGE SCALE GENOMIC DNA]</scope>
    <source>
        <strain evidence="3">ATCC 200175</strain>
    </source>
</reference>
<protein>
    <submittedName>
        <fullName evidence="2">Unplaced genomic scaffold PAXINscaffold_44, whole genome shotgun sequence</fullName>
    </submittedName>
</protein>
<dbReference type="Proteomes" id="UP000053647">
    <property type="component" value="Unassembled WGS sequence"/>
</dbReference>
<dbReference type="InterPro" id="IPR001810">
    <property type="entry name" value="F-box_dom"/>
</dbReference>
<name>A0A0C9TYD8_PAXIN</name>
<accession>A0A0C9TYD8</accession>
<evidence type="ECO:0000313" key="2">
    <source>
        <dbReference type="EMBL" id="KIJ12296.1"/>
    </source>
</evidence>
<evidence type="ECO:0000313" key="3">
    <source>
        <dbReference type="Proteomes" id="UP000053647"/>
    </source>
</evidence>
<dbReference type="OrthoDB" id="3543113at2759"/>
<feature type="domain" description="F-box" evidence="1">
    <location>
        <begin position="8"/>
        <end position="50"/>
    </location>
</feature>
<sequence length="515" mass="58095">MHHCLRITEILLEIFEFVFIISETGRPDLARLARTCRSFSEPALDVLWRDQSSLLPLVMCFPQHILDLFDIVYNHGAFTTQVKFRTVPSVQDWERPLVYAKRIRVMTTPADILEIATHELHSSVFLTLHRSLPYKPLLPNLRHLNYSLVTSDPRIYVGDAVPSLFTWCSPNLLQSLQFGTNYGRASDDNVQFLALLATCCAQIEFLCVSLLGQRSLGLPVAENLTTFASLQRLKSLDFTVVDSYSAADSYIGPLFTNPPNGFSSIINLRLNCRFASMVVHIFKAIHSTKLRDINICFPNDVDIANLREVLADIASRPSWEQSMRSISLTARSCFMTTNDARGLLTFNHLRHLSLDNIGLVLDDHLLNDMAKSWPMLEQLSIISPRWPTPSKATLNGLVSLTEHCPHITFLDLGLDAREIPPSANTADTSRHEFREGPRKDVVLVIDTLSGIRDATAVASFLSSLLPRISLHIRDSRGGLLLWRKVAEKVNGNREVHRPPRISWNPWESILSARGR</sequence>
<dbReference type="Gene3D" id="3.80.10.10">
    <property type="entry name" value="Ribonuclease Inhibitor"/>
    <property type="match status" value="1"/>
</dbReference>
<dbReference type="InterPro" id="IPR032675">
    <property type="entry name" value="LRR_dom_sf"/>
</dbReference>
<dbReference type="HOGENOM" id="CLU_021164_0_2_1"/>
<dbReference type="Pfam" id="PF12937">
    <property type="entry name" value="F-box-like"/>
    <property type="match status" value="1"/>
</dbReference>
<proteinExistence type="predicted"/>